<comment type="caution">
    <text evidence="1">The sequence shown here is derived from an EMBL/GenBank/DDBJ whole genome shotgun (WGS) entry which is preliminary data.</text>
</comment>
<proteinExistence type="predicted"/>
<keyword evidence="2" id="KW-1185">Reference proteome</keyword>
<protein>
    <submittedName>
        <fullName evidence="1">Phage baseplate assembly protein</fullName>
    </submittedName>
</protein>
<organism evidence="1 2">
    <name type="scientific">Saccharibacter floricola DSM 15669</name>
    <dbReference type="NCBI Taxonomy" id="1123227"/>
    <lineage>
        <taxon>Bacteria</taxon>
        <taxon>Pseudomonadati</taxon>
        <taxon>Pseudomonadota</taxon>
        <taxon>Alphaproteobacteria</taxon>
        <taxon>Acetobacterales</taxon>
        <taxon>Acetobacteraceae</taxon>
        <taxon>Saccharibacter</taxon>
    </lineage>
</organism>
<dbReference type="InterPro" id="IPR044033">
    <property type="entry name" value="GpV-like_apex"/>
</dbReference>
<gene>
    <name evidence="1" type="ORF">AA15669_1305</name>
</gene>
<dbReference type="EMBL" id="BAQD01000022">
    <property type="protein sequence ID" value="GBQ07266.1"/>
    <property type="molecule type" value="Genomic_DNA"/>
</dbReference>
<sequence length="173" mass="18192">MLVRVEAVHQDGVSLTGKVDVLPLVQQQDGLGRTHPREIVHDVPYLRIQGGTSALIIDPKPGDIGFIVVSGRDHSHAVLNRAPSLPASSRVFALKDCVYVGGFLNDAPSQYVQFTDEGIRIVTPGKVEIEAASITANCNFTTTGDVTAGGISLMNHTHSGVQPGGGTSGKPTE</sequence>
<evidence type="ECO:0000313" key="1">
    <source>
        <dbReference type="EMBL" id="GBQ07266.1"/>
    </source>
</evidence>
<reference evidence="1" key="1">
    <citation type="submission" date="2013-04" db="EMBL/GenBank/DDBJ databases">
        <title>The genome sequencing project of 58 acetic acid bacteria.</title>
        <authorList>
            <person name="Okamoto-Kainuma A."/>
            <person name="Ishikawa M."/>
            <person name="Umino S."/>
            <person name="Koizumi Y."/>
            <person name="Shiwa Y."/>
            <person name="Yoshikawa H."/>
            <person name="Matsutani M."/>
            <person name="Matsushita K."/>
        </authorList>
    </citation>
    <scope>NUCLEOTIDE SEQUENCE</scope>
    <source>
        <strain evidence="1">DSM 15669</strain>
    </source>
</reference>
<dbReference type="InterPro" id="IPR037026">
    <property type="entry name" value="Vgr_OB-fold_dom_sf"/>
</dbReference>
<name>A0ABQ0P2T1_9PROT</name>
<dbReference type="Proteomes" id="UP001062901">
    <property type="component" value="Unassembled WGS sequence"/>
</dbReference>
<dbReference type="Pfam" id="PF18946">
    <property type="entry name" value="Apex"/>
    <property type="match status" value="1"/>
</dbReference>
<dbReference type="RefSeq" id="WP_018979421.1">
    <property type="nucleotide sequence ID" value="NZ_BAQD01000022.1"/>
</dbReference>
<evidence type="ECO:0000313" key="2">
    <source>
        <dbReference type="Proteomes" id="UP001062901"/>
    </source>
</evidence>
<accession>A0ABQ0P2T1</accession>
<dbReference type="Gene3D" id="2.40.50.230">
    <property type="entry name" value="Gp5 N-terminal domain"/>
    <property type="match status" value="1"/>
</dbReference>